<sequence length="525" mass="55196">MSTSPTPATTTRTDRFLAGIERVGNKLPEPFALFLILFGVIAVASTAMAWAGVSVQIPGSDEVIEIQGLFTAAGLTWLTANLGVNYVGFPPLVTVLPILLAVGVAEKSGLLGAGIRAAFGSAPRWALPYAVGFVGVCGNVMSDTAFIVIPPLAAMVFRAAGRHPVAGLLGGFAAAGAGYSTNVLVTSIDALFAGITSSVVGILPNPGAPVNPVSNWYFNIVAAIILACLAGFLIDKVLEPRVTRQGVPVEMTLEEDADGEPADTALTAELTPQERRALVGTGVAALITVVALAVAFTVPGSPWRNEDGGFLPESPLLDSIVFIVFTLFIVPGVVYGMVSRSIRRFEDVPAMFGQALKDMLPFLVVAFILGQFIAVFEWSGVGSWIAVTGATALEQIGLTGYGAILGFLVVASLLNLFIISGSSLWTLMAAVFVPMFALIGYEPAFTQAAFRVGDSATQIITPLNPYMVVLLTFLRRYEPEAGLGSVMARLLPFTVCFWLVWAAILTVFFFLDLPIGPGNGIFLQG</sequence>
<dbReference type="RefSeq" id="WP_382392079.1">
    <property type="nucleotide sequence ID" value="NZ_JBHTCQ010000001.1"/>
</dbReference>
<feature type="transmembrane region" description="Helical" evidence="1">
    <location>
        <begin position="86"/>
        <end position="105"/>
    </location>
</feature>
<feature type="transmembrane region" description="Helical" evidence="1">
    <location>
        <begin position="277"/>
        <end position="299"/>
    </location>
</feature>
<keyword evidence="4" id="KW-1185">Reference proteome</keyword>
<feature type="transmembrane region" description="Helical" evidence="1">
    <location>
        <begin position="126"/>
        <end position="149"/>
    </location>
</feature>
<name>A0ABW2Q6E5_9MICO</name>
<evidence type="ECO:0000256" key="1">
    <source>
        <dbReference type="SAM" id="Phobius"/>
    </source>
</evidence>
<dbReference type="EMBL" id="JBHTCQ010000001">
    <property type="protein sequence ID" value="MFC7404564.1"/>
    <property type="molecule type" value="Genomic_DNA"/>
</dbReference>
<proteinExistence type="predicted"/>
<feature type="transmembrane region" description="Helical" evidence="1">
    <location>
        <begin position="31"/>
        <end position="51"/>
    </location>
</feature>
<dbReference type="InterPro" id="IPR004697">
    <property type="entry name" value="AbgT"/>
</dbReference>
<feature type="transmembrane region" description="Helical" evidence="1">
    <location>
        <begin position="63"/>
        <end position="80"/>
    </location>
</feature>
<feature type="transmembrane region" description="Helical" evidence="1">
    <location>
        <begin position="359"/>
        <end position="378"/>
    </location>
</feature>
<accession>A0ABW2Q6E5</accession>
<comment type="caution">
    <text evidence="3">The sequence shown here is derived from an EMBL/GenBank/DDBJ whole genome shotgun (WGS) entry which is preliminary data.</text>
</comment>
<keyword evidence="1" id="KW-0812">Transmembrane</keyword>
<dbReference type="PANTHER" id="PTHR30282">
    <property type="entry name" value="P-AMINOBENZOYL GLUTAMATE TRANSPORTER"/>
    <property type="match status" value="1"/>
</dbReference>
<reference evidence="4" key="1">
    <citation type="journal article" date="2019" name="Int. J. Syst. Evol. Microbiol.">
        <title>The Global Catalogue of Microorganisms (GCM) 10K type strain sequencing project: providing services to taxonomists for standard genome sequencing and annotation.</title>
        <authorList>
            <consortium name="The Broad Institute Genomics Platform"/>
            <consortium name="The Broad Institute Genome Sequencing Center for Infectious Disease"/>
            <person name="Wu L."/>
            <person name="Ma J."/>
        </authorList>
    </citation>
    <scope>NUCLEOTIDE SEQUENCE [LARGE SCALE GENOMIC DNA]</scope>
    <source>
        <strain evidence="4">JCM 1490</strain>
    </source>
</reference>
<keyword evidence="1" id="KW-0472">Membrane</keyword>
<dbReference type="InterPro" id="IPR001763">
    <property type="entry name" value="Rhodanese-like_dom"/>
</dbReference>
<gene>
    <name evidence="3" type="ORF">ACFQQL_05545</name>
</gene>
<keyword evidence="1" id="KW-1133">Transmembrane helix</keyword>
<feature type="transmembrane region" description="Helical" evidence="1">
    <location>
        <begin position="319"/>
        <end position="338"/>
    </location>
</feature>
<evidence type="ECO:0000313" key="3">
    <source>
        <dbReference type="EMBL" id="MFC7404564.1"/>
    </source>
</evidence>
<feature type="transmembrane region" description="Helical" evidence="1">
    <location>
        <begin position="398"/>
        <end position="417"/>
    </location>
</feature>
<protein>
    <submittedName>
        <fullName evidence="3">AbgT family transporter</fullName>
    </submittedName>
</protein>
<dbReference type="Pfam" id="PF03806">
    <property type="entry name" value="ABG_transport"/>
    <property type="match status" value="1"/>
</dbReference>
<feature type="transmembrane region" description="Helical" evidence="1">
    <location>
        <begin position="216"/>
        <end position="234"/>
    </location>
</feature>
<feature type="transmembrane region" description="Helical" evidence="1">
    <location>
        <begin position="456"/>
        <end position="474"/>
    </location>
</feature>
<feature type="domain" description="Rhodanese" evidence="2">
    <location>
        <begin position="151"/>
        <end position="183"/>
    </location>
</feature>
<dbReference type="Proteomes" id="UP001596455">
    <property type="component" value="Unassembled WGS sequence"/>
</dbReference>
<dbReference type="PROSITE" id="PS50206">
    <property type="entry name" value="RHODANESE_3"/>
    <property type="match status" value="1"/>
</dbReference>
<feature type="transmembrane region" description="Helical" evidence="1">
    <location>
        <begin position="424"/>
        <end position="444"/>
    </location>
</feature>
<feature type="transmembrane region" description="Helical" evidence="1">
    <location>
        <begin position="486"/>
        <end position="511"/>
    </location>
</feature>
<feature type="transmembrane region" description="Helical" evidence="1">
    <location>
        <begin position="155"/>
        <end position="176"/>
    </location>
</feature>
<evidence type="ECO:0000259" key="2">
    <source>
        <dbReference type="PROSITE" id="PS50206"/>
    </source>
</evidence>
<evidence type="ECO:0000313" key="4">
    <source>
        <dbReference type="Proteomes" id="UP001596455"/>
    </source>
</evidence>
<dbReference type="PANTHER" id="PTHR30282:SF0">
    <property type="entry name" value="P-AMINOBENZOYL-GLUTAMATE TRANSPORT PROTEIN"/>
    <property type="match status" value="1"/>
</dbReference>
<organism evidence="3 4">
    <name type="scientific">Georgenia alba</name>
    <dbReference type="NCBI Taxonomy" id="2233858"/>
    <lineage>
        <taxon>Bacteria</taxon>
        <taxon>Bacillati</taxon>
        <taxon>Actinomycetota</taxon>
        <taxon>Actinomycetes</taxon>
        <taxon>Micrococcales</taxon>
        <taxon>Bogoriellaceae</taxon>
        <taxon>Georgenia</taxon>
    </lineage>
</organism>